<comment type="catalytic activity">
    <reaction evidence="11">
        <text>L-tyrosyl-[protein] + ATP = O-phospho-L-tyrosyl-[protein] + ADP + H(+)</text>
        <dbReference type="Rhea" id="RHEA:10596"/>
        <dbReference type="Rhea" id="RHEA-COMP:10136"/>
        <dbReference type="Rhea" id="RHEA-COMP:20101"/>
        <dbReference type="ChEBI" id="CHEBI:15378"/>
        <dbReference type="ChEBI" id="CHEBI:30616"/>
        <dbReference type="ChEBI" id="CHEBI:46858"/>
        <dbReference type="ChEBI" id="CHEBI:61978"/>
        <dbReference type="ChEBI" id="CHEBI:456216"/>
        <dbReference type="EC" id="2.7.12.2"/>
    </reaction>
</comment>
<dbReference type="InterPro" id="IPR015421">
    <property type="entry name" value="PyrdxlP-dep_Trfase_major"/>
</dbReference>
<protein>
    <recommendedName>
        <fullName evidence="8">mitogen-activated protein kinase kinase</fullName>
        <ecNumber evidence="8">2.7.12.2</ecNumber>
    </recommendedName>
</protein>
<dbReference type="AlphaFoldDB" id="A0A835S0D8"/>
<dbReference type="Proteomes" id="UP000639772">
    <property type="component" value="Chromosome 1"/>
</dbReference>
<proteinExistence type="inferred from homology"/>
<evidence type="ECO:0000259" key="13">
    <source>
        <dbReference type="PROSITE" id="PS50177"/>
    </source>
</evidence>
<evidence type="ECO:0000256" key="11">
    <source>
        <dbReference type="ARBA" id="ARBA00051693"/>
    </source>
</evidence>
<dbReference type="PANTHER" id="PTHR48013">
    <property type="entry name" value="DUAL SPECIFICITY MITOGEN-ACTIVATED PROTEIN KINASE KINASE 5-RELATED"/>
    <property type="match status" value="1"/>
</dbReference>
<dbReference type="InterPro" id="IPR008271">
    <property type="entry name" value="Ser/Thr_kinase_AS"/>
</dbReference>
<dbReference type="Pfam" id="PF04864">
    <property type="entry name" value="Alliinase_C"/>
    <property type="match status" value="1"/>
</dbReference>
<feature type="domain" description="Protein kinase" evidence="12">
    <location>
        <begin position="326"/>
        <end position="641"/>
    </location>
</feature>
<organism evidence="14 15">
    <name type="scientific">Vanilla planifolia</name>
    <name type="common">Vanilla</name>
    <dbReference type="NCBI Taxonomy" id="51239"/>
    <lineage>
        <taxon>Eukaryota</taxon>
        <taxon>Viridiplantae</taxon>
        <taxon>Streptophyta</taxon>
        <taxon>Embryophyta</taxon>
        <taxon>Tracheophyta</taxon>
        <taxon>Spermatophyta</taxon>
        <taxon>Magnoliopsida</taxon>
        <taxon>Liliopsida</taxon>
        <taxon>Asparagales</taxon>
        <taxon>Orchidaceae</taxon>
        <taxon>Vanilloideae</taxon>
        <taxon>Vanilleae</taxon>
        <taxon>Vanilla</taxon>
    </lineage>
</organism>
<evidence type="ECO:0000313" key="15">
    <source>
        <dbReference type="Proteomes" id="UP000639772"/>
    </source>
</evidence>
<comment type="catalytic activity">
    <reaction evidence="10">
        <text>L-threonyl-[protein] + ATP = O-phospho-L-threonyl-[protein] + ADP + H(+)</text>
        <dbReference type="Rhea" id="RHEA:46608"/>
        <dbReference type="Rhea" id="RHEA-COMP:11060"/>
        <dbReference type="Rhea" id="RHEA-COMP:11605"/>
        <dbReference type="ChEBI" id="CHEBI:15378"/>
        <dbReference type="ChEBI" id="CHEBI:30013"/>
        <dbReference type="ChEBI" id="CHEBI:30616"/>
        <dbReference type="ChEBI" id="CHEBI:61977"/>
        <dbReference type="ChEBI" id="CHEBI:456216"/>
        <dbReference type="EC" id="2.7.12.2"/>
    </reaction>
</comment>
<evidence type="ECO:0000259" key="12">
    <source>
        <dbReference type="PROSITE" id="PS50011"/>
    </source>
</evidence>
<evidence type="ECO:0000256" key="2">
    <source>
        <dbReference type="ARBA" id="ARBA00022527"/>
    </source>
</evidence>
<dbReference type="GO" id="GO:0016846">
    <property type="term" value="F:carbon-sulfur lyase activity"/>
    <property type="evidence" value="ECO:0007669"/>
    <property type="project" value="InterPro"/>
</dbReference>
<sequence length="820" mass="91340">MYEKFWRETGSAAELLVLPGSRTVSYFSDVTNLCWFLEPDLASEIRRLHLVVGNAVVADDSFIIVGTGSSQLFQAALFALSTSPEVVAASAGPVPVISSVPYYSSYPAGADLLRSRLFRWAGDTSSFKQSNKPYIEVVCSPSNPDGSMKATSVGSSNGKVIHDLAYYWPQYTAITGPANHDIMLFTVSKCTGHAGMRLGWALVRHRDVAKRMVKFMEVSTIGVSRDSQLRAGKILKAVSDGYKLNSTEVSTAKLFHFSRNKMVDRWGRLRDAVASTGAFSLPQFQPEYCNFMKEVTFPSPAFAWLKCEMGIKDCESLMREKYKILTRSGRHFGAGSEHLLRDVACVLLECNCYVSHGFVLFYQNDERFAPVRQTQYEFQAARPQDEWTRSAANGLSSSVCSFSFPFVTKSCWWSRLRCFQSFLMAGLEELKKKLKPLFDAEAGPSVYTSMDPCDSCVISIALEYMDGGSLADVLQLQKSIPEPVLSHIVHKLLLALSYLHGERHLVHRDIKPANLLINLKGEPKISDFGISAALDNSLAMCETFVGTVTYMSPERIQNQSYSYAADIWSFGVAMLECATGKFPYSAAEGAVNLMLQVLYDPSPSPPRDSFSAEFCSFIDACLHKDPDARPRADELLSHPFIRKYEKESVDLGAYVRGVFDPNQRLKDMADLLAVHYYLLFDGADGLWHHAKTFYGDKSIFRFSNKQFRGQNNIFPALTDIRRKLAGDRPREKLVHVVEKLHCRAHADNGLAIRASGSFILGNQFLICGKGVQAEGMPSIQKASLDLANKRMGTFQEQFILEPGTAIGVFMISEQDLYIQA</sequence>
<reference evidence="14 15" key="1">
    <citation type="journal article" date="2020" name="Nat. Food">
        <title>A phased Vanilla planifolia genome enables genetic improvement of flavour and production.</title>
        <authorList>
            <person name="Hasing T."/>
            <person name="Tang H."/>
            <person name="Brym M."/>
            <person name="Khazi F."/>
            <person name="Huang T."/>
            <person name="Chambers A.H."/>
        </authorList>
    </citation>
    <scope>NUCLEOTIDE SEQUENCE [LARGE SCALE GENOMIC DNA]</scope>
    <source>
        <tissue evidence="14">Leaf</tissue>
    </source>
</reference>
<dbReference type="FunFam" id="3.10.450.50:FF:000012">
    <property type="entry name" value="Mitogen-activated protein kinase kinase 3"/>
    <property type="match status" value="1"/>
</dbReference>
<keyword evidence="6" id="KW-0067">ATP-binding</keyword>
<dbReference type="SUPFAM" id="SSF56112">
    <property type="entry name" value="Protein kinase-like (PK-like)"/>
    <property type="match status" value="1"/>
</dbReference>
<keyword evidence="5" id="KW-0418">Kinase</keyword>
<dbReference type="PANTHER" id="PTHR48013:SF9">
    <property type="entry name" value="DUAL SPECIFICITY MITOGEN-ACTIVATED PROTEIN KINASE KINASE 5"/>
    <property type="match status" value="1"/>
</dbReference>
<dbReference type="GO" id="GO:0004674">
    <property type="term" value="F:protein serine/threonine kinase activity"/>
    <property type="evidence" value="ECO:0007669"/>
    <property type="project" value="UniProtKB-KW"/>
</dbReference>
<dbReference type="EMBL" id="JADCNM010000001">
    <property type="protein sequence ID" value="KAG0500248.1"/>
    <property type="molecule type" value="Genomic_DNA"/>
</dbReference>
<gene>
    <name evidence="14" type="ORF">HPP92_000320</name>
</gene>
<dbReference type="PROSITE" id="PS50177">
    <property type="entry name" value="NTF2_DOMAIN"/>
    <property type="match status" value="1"/>
</dbReference>
<evidence type="ECO:0000313" key="14">
    <source>
        <dbReference type="EMBL" id="KAG0500248.1"/>
    </source>
</evidence>
<evidence type="ECO:0000256" key="1">
    <source>
        <dbReference type="ARBA" id="ARBA00006312"/>
    </source>
</evidence>
<dbReference type="PROSITE" id="PS00108">
    <property type="entry name" value="PROTEIN_KINASE_ST"/>
    <property type="match status" value="1"/>
</dbReference>
<dbReference type="PROSITE" id="PS50011">
    <property type="entry name" value="PROTEIN_KINASE_DOM"/>
    <property type="match status" value="1"/>
</dbReference>
<evidence type="ECO:0000256" key="3">
    <source>
        <dbReference type="ARBA" id="ARBA00022679"/>
    </source>
</evidence>
<dbReference type="GO" id="GO:0005524">
    <property type="term" value="F:ATP binding"/>
    <property type="evidence" value="ECO:0007669"/>
    <property type="project" value="UniProtKB-KW"/>
</dbReference>
<evidence type="ECO:0000256" key="4">
    <source>
        <dbReference type="ARBA" id="ARBA00022741"/>
    </source>
</evidence>
<accession>A0A835S0D8</accession>
<dbReference type="InterPro" id="IPR011009">
    <property type="entry name" value="Kinase-like_dom_sf"/>
</dbReference>
<evidence type="ECO:0000256" key="9">
    <source>
        <dbReference type="ARBA" id="ARBA00049014"/>
    </source>
</evidence>
<keyword evidence="2" id="KW-0723">Serine/threonine-protein kinase</keyword>
<dbReference type="InterPro" id="IPR000719">
    <property type="entry name" value="Prot_kinase_dom"/>
</dbReference>
<evidence type="ECO:0000256" key="10">
    <source>
        <dbReference type="ARBA" id="ARBA00049299"/>
    </source>
</evidence>
<evidence type="ECO:0000256" key="8">
    <source>
        <dbReference type="ARBA" id="ARBA00038999"/>
    </source>
</evidence>
<dbReference type="SMART" id="SM00220">
    <property type="entry name" value="S_TKc"/>
    <property type="match status" value="1"/>
</dbReference>
<dbReference type="EC" id="2.7.12.2" evidence="8"/>
<keyword evidence="3" id="KW-0808">Transferase</keyword>
<dbReference type="Gene3D" id="3.40.640.10">
    <property type="entry name" value="Type I PLP-dependent aspartate aminotransferase-like (Major domain)"/>
    <property type="match status" value="1"/>
</dbReference>
<comment type="caution">
    <text evidence="14">The sequence shown here is derived from an EMBL/GenBank/DDBJ whole genome shotgun (WGS) entry which is preliminary data.</text>
</comment>
<dbReference type="InterPro" id="IPR015424">
    <property type="entry name" value="PyrdxlP-dep_Trfase"/>
</dbReference>
<name>A0A835S0D8_VANPL</name>
<evidence type="ECO:0000256" key="7">
    <source>
        <dbReference type="ARBA" id="ARBA00038035"/>
    </source>
</evidence>
<dbReference type="SUPFAM" id="SSF53383">
    <property type="entry name" value="PLP-dependent transferases"/>
    <property type="match status" value="1"/>
</dbReference>
<evidence type="ECO:0000256" key="5">
    <source>
        <dbReference type="ARBA" id="ARBA00022777"/>
    </source>
</evidence>
<dbReference type="FunFam" id="1.10.510.10:FF:000432">
    <property type="entry name" value="mitogen-activated protein kinase kinase 3"/>
    <property type="match status" value="1"/>
</dbReference>
<dbReference type="OrthoDB" id="10252354at2759"/>
<dbReference type="InterPro" id="IPR006948">
    <property type="entry name" value="Alliinase_C"/>
</dbReference>
<feature type="domain" description="NTF2" evidence="13">
    <location>
        <begin position="668"/>
        <end position="818"/>
    </location>
</feature>
<dbReference type="SUPFAM" id="SSF54427">
    <property type="entry name" value="NTF2-like"/>
    <property type="match status" value="1"/>
</dbReference>
<dbReference type="Gene3D" id="1.10.510.10">
    <property type="entry name" value="Transferase(Phosphotransferase) domain 1"/>
    <property type="match status" value="1"/>
</dbReference>
<dbReference type="GO" id="GO:0004708">
    <property type="term" value="F:MAP kinase kinase activity"/>
    <property type="evidence" value="ECO:0007669"/>
    <property type="project" value="UniProtKB-EC"/>
</dbReference>
<dbReference type="Pfam" id="PF00069">
    <property type="entry name" value="Pkinase"/>
    <property type="match status" value="1"/>
</dbReference>
<dbReference type="Gene3D" id="3.90.1150.10">
    <property type="entry name" value="Aspartate Aminotransferase, domain 1"/>
    <property type="match status" value="1"/>
</dbReference>
<evidence type="ECO:0000256" key="6">
    <source>
        <dbReference type="ARBA" id="ARBA00022840"/>
    </source>
</evidence>
<dbReference type="InterPro" id="IPR018222">
    <property type="entry name" value="Nuclear_transport_factor_2_euk"/>
</dbReference>
<comment type="similarity">
    <text evidence="7">Belongs to the protein kinase superfamily. STE Ser/Thr protein kinase family. MAP kinase kinase subfamily.</text>
</comment>
<dbReference type="InterPro" id="IPR032710">
    <property type="entry name" value="NTF2-like_dom_sf"/>
</dbReference>
<comment type="similarity">
    <text evidence="1">Belongs to the alliinase family.</text>
</comment>
<comment type="catalytic activity">
    <reaction evidence="9">
        <text>L-seryl-[protein] + ATP = O-phospho-L-seryl-[protein] + ADP + H(+)</text>
        <dbReference type="Rhea" id="RHEA:17989"/>
        <dbReference type="Rhea" id="RHEA-COMP:9863"/>
        <dbReference type="Rhea" id="RHEA-COMP:11604"/>
        <dbReference type="ChEBI" id="CHEBI:15378"/>
        <dbReference type="ChEBI" id="CHEBI:29999"/>
        <dbReference type="ChEBI" id="CHEBI:30616"/>
        <dbReference type="ChEBI" id="CHEBI:83421"/>
        <dbReference type="ChEBI" id="CHEBI:456216"/>
        <dbReference type="EC" id="2.7.12.2"/>
    </reaction>
</comment>
<keyword evidence="4" id="KW-0547">Nucleotide-binding</keyword>
<dbReference type="Gene3D" id="3.10.450.50">
    <property type="match status" value="1"/>
</dbReference>
<dbReference type="CDD" id="cd06623">
    <property type="entry name" value="PKc_MAPKK_plant_like"/>
    <property type="match status" value="1"/>
</dbReference>
<dbReference type="InterPro" id="IPR015422">
    <property type="entry name" value="PyrdxlP-dep_Trfase_small"/>
</dbReference>
<dbReference type="GO" id="GO:0051707">
    <property type="term" value="P:response to other organism"/>
    <property type="evidence" value="ECO:0007669"/>
    <property type="project" value="UniProtKB-ARBA"/>
</dbReference>